<proteinExistence type="predicted"/>
<dbReference type="Proteomes" id="UP000831880">
    <property type="component" value="Chromosome"/>
</dbReference>
<keyword evidence="2" id="KW-0732">Signal</keyword>
<keyword evidence="4" id="KW-1185">Reference proteome</keyword>
<feature type="signal peptide" evidence="2">
    <location>
        <begin position="1"/>
        <end position="21"/>
    </location>
</feature>
<dbReference type="EMBL" id="CP095074">
    <property type="protein sequence ID" value="UOQ92742.1"/>
    <property type="molecule type" value="Genomic_DNA"/>
</dbReference>
<feature type="compositionally biased region" description="Polar residues" evidence="1">
    <location>
        <begin position="89"/>
        <end position="98"/>
    </location>
</feature>
<evidence type="ECO:0000256" key="2">
    <source>
        <dbReference type="SAM" id="SignalP"/>
    </source>
</evidence>
<name>A0ABY4GX50_9BACI</name>
<evidence type="ECO:0008006" key="5">
    <source>
        <dbReference type="Google" id="ProtNLM"/>
    </source>
</evidence>
<accession>A0ABY4GX50</accession>
<evidence type="ECO:0000313" key="4">
    <source>
        <dbReference type="Proteomes" id="UP000831880"/>
    </source>
</evidence>
<gene>
    <name evidence="3" type="ORF">MUO14_20350</name>
</gene>
<reference evidence="3 4" key="1">
    <citation type="submission" date="2022-04" db="EMBL/GenBank/DDBJ databases">
        <title>Halobacillus sp. isolated from saltern.</title>
        <authorList>
            <person name="Won M."/>
            <person name="Lee C.-M."/>
            <person name="Woen H.-Y."/>
            <person name="Kwon S.-W."/>
        </authorList>
    </citation>
    <scope>NUCLEOTIDE SEQUENCE [LARGE SCALE GENOMIC DNA]</scope>
    <source>
        <strain evidence="3 4">SSTM10-2</strain>
    </source>
</reference>
<evidence type="ECO:0000256" key="1">
    <source>
        <dbReference type="SAM" id="MobiDB-lite"/>
    </source>
</evidence>
<dbReference type="RefSeq" id="WP_244752348.1">
    <property type="nucleotide sequence ID" value="NZ_CP095074.1"/>
</dbReference>
<protein>
    <recommendedName>
        <fullName evidence="5">Sulfatase-modifying factor enzyme domain-containing protein</fullName>
    </recommendedName>
</protein>
<feature type="region of interest" description="Disordered" evidence="1">
    <location>
        <begin position="80"/>
        <end position="113"/>
    </location>
</feature>
<organism evidence="3 4">
    <name type="scientific">Halobacillus shinanisalinarum</name>
    <dbReference type="NCBI Taxonomy" id="2932258"/>
    <lineage>
        <taxon>Bacteria</taxon>
        <taxon>Bacillati</taxon>
        <taxon>Bacillota</taxon>
        <taxon>Bacilli</taxon>
        <taxon>Bacillales</taxon>
        <taxon>Bacillaceae</taxon>
        <taxon>Halobacillus</taxon>
    </lineage>
</organism>
<feature type="chain" id="PRO_5047036509" description="Sulfatase-modifying factor enzyme domain-containing protein" evidence="2">
    <location>
        <begin position="22"/>
        <end position="113"/>
    </location>
</feature>
<sequence length="113" mass="13080">MQKIYLSIIALLTLTLFVTNNGENTKESKNVEKSLDSTEVFKPYETYGVTINTSEFRNYFSGVEAKKTYSKVNRVWLQRQKASPRKSQRSSIRVTSGSKEVYRRSWQIGNTKN</sequence>
<evidence type="ECO:0000313" key="3">
    <source>
        <dbReference type="EMBL" id="UOQ92742.1"/>
    </source>
</evidence>